<accession>Q9H8K0</accession>
<dbReference type="AlphaFoldDB" id="Q9H8K0"/>
<dbReference type="PANTHER" id="PTHR12138:SF162">
    <property type="entry name" value="CHROMOSOME UNDETERMINED SCAFFOLD_275, WHOLE GENOME SHOTGUN SEQUENCE"/>
    <property type="match status" value="1"/>
</dbReference>
<dbReference type="PRINTS" id="PR02045">
    <property type="entry name" value="F138DOMAIN"/>
</dbReference>
<sequence>MSEAENEFINWVATAAIEANCSQCWLCVELPEAAGNGLPWRIVPANISEWICQYQWEWDNTWFCFDFLSQSVSLSPRLECSGTILAQCNLCLLGSSDSPASASQVAGIIGACRHAWLIFCIFSRDGVSPYCPG</sequence>
<organism evidence="1">
    <name type="scientific">Homo sapiens</name>
    <name type="common">Human</name>
    <dbReference type="NCBI Taxonomy" id="9606"/>
    <lineage>
        <taxon>Eukaryota</taxon>
        <taxon>Metazoa</taxon>
        <taxon>Chordata</taxon>
        <taxon>Craniata</taxon>
        <taxon>Vertebrata</taxon>
        <taxon>Euteleostomi</taxon>
        <taxon>Mammalia</taxon>
        <taxon>Eutheria</taxon>
        <taxon>Euarchontoglires</taxon>
        <taxon>Primates</taxon>
        <taxon>Haplorrhini</taxon>
        <taxon>Catarrhini</taxon>
        <taxon>Hominidae</taxon>
        <taxon>Homo</taxon>
    </lineage>
</organism>
<dbReference type="PANTHER" id="PTHR12138">
    <property type="entry name" value="PRIMATE-EXPANDED PROTEIN FAMILY"/>
    <property type="match status" value="1"/>
</dbReference>
<reference evidence="1" key="1">
    <citation type="journal article" date="2004" name="Nat. Genet.">
        <title>Complete sequencing and characterization of 21,243 full-length human cDNAs.</title>
        <authorList>
            <person name="Ota T."/>
            <person name="Suzuki Y."/>
            <person name="Nishikawa T."/>
            <person name="Otsuki T."/>
            <person name="Sugiyama T."/>
            <person name="Irie R."/>
            <person name="Wakamatsu A."/>
            <person name="Hayashi K."/>
            <person name="Sato H."/>
            <person name="Nagai K."/>
            <person name="Kimura K."/>
            <person name="Makita H."/>
            <person name="Sekine M."/>
            <person name="Obayashi M."/>
            <person name="Nishi T."/>
            <person name="Shibahara T."/>
            <person name="Tanaka T."/>
            <person name="Ishii S."/>
            <person name="Yamamoto J."/>
            <person name="Saito K."/>
            <person name="Kawai Y."/>
            <person name="Isono Y."/>
            <person name="Nakamura Y."/>
            <person name="Nagahari K."/>
            <person name="Murakami K."/>
            <person name="Yasuda T."/>
            <person name="Iwayanagi T."/>
            <person name="Wagatsuma M."/>
            <person name="Shiratori A."/>
            <person name="Sudo H."/>
            <person name="Hosoiri T."/>
            <person name="Kaku Y."/>
            <person name="Kodaira H."/>
            <person name="Kondo H."/>
            <person name="Sugawara M."/>
            <person name="Takahashi M."/>
            <person name="Kanda K."/>
            <person name="Yokoi T."/>
            <person name="Furuya T."/>
            <person name="Kikkawa E."/>
            <person name="Omura Y."/>
            <person name="Abe K."/>
            <person name="Kamihara K."/>
            <person name="Katsuta N."/>
            <person name="Sato K."/>
            <person name="Tanikawa M."/>
            <person name="Yamazaki M."/>
            <person name="Ninomiya K."/>
            <person name="Ishibashi T."/>
            <person name="Yamashita H."/>
            <person name="Murakawa K."/>
            <person name="Fujimori K."/>
            <person name="Tanai H."/>
            <person name="Kimata M."/>
            <person name="Watanabe M."/>
            <person name="Hiraoka S."/>
            <person name="Chiba Y."/>
            <person name="Ishida S."/>
            <person name="Ono Y."/>
            <person name="Takiguchi S."/>
            <person name="Watanabe S."/>
            <person name="Yosida M."/>
            <person name="Hotuta T."/>
            <person name="Kusano J."/>
            <person name="Kanehori K."/>
            <person name="Takahashi-Fujii A."/>
            <person name="Hara H."/>
            <person name="Tanase T."/>
            <person name="Nomura Y."/>
            <person name="Togiya S."/>
            <person name="Komai F."/>
            <person name="Hara R."/>
            <person name="Takeuchi K."/>
            <person name="Arita M."/>
            <person name="Imose N."/>
            <person name="Musashino K."/>
            <person name="Yuuki H."/>
            <person name="Oshima A."/>
            <person name="Sasaki N."/>
            <person name="Aotsuka S."/>
            <person name="Yoshikawa Y."/>
            <person name="Matsunawa H."/>
            <person name="Ichihara T."/>
            <person name="Shiohata N."/>
            <person name="Sano S."/>
            <person name="Moriya S."/>
            <person name="Momiyama H."/>
            <person name="Satoh N."/>
            <person name="Takami S."/>
            <person name="Terashima Y."/>
            <person name="Suzuki O."/>
            <person name="Nakagawa S."/>
            <person name="Senoh A."/>
            <person name="Mizoguchi H."/>
            <person name="Goto Y."/>
            <person name="Shimizu F."/>
            <person name="Wakebe H."/>
            <person name="Hishigaki H."/>
            <person name="Watanabe T."/>
            <person name="Sugiyama A."/>
            <person name="Takemoto M."/>
            <person name="Kawakami B."/>
            <person name="Yamazaki M."/>
            <person name="Watanabe K."/>
            <person name="Kumagai A."/>
            <person name="Itakura S."/>
            <person name="Fukuzumi Y."/>
            <person name="Fujimori Y."/>
            <person name="Komiyama M."/>
            <person name="Tashiro H."/>
            <person name="Tanigami A."/>
            <person name="Fujiwara T."/>
            <person name="Ono T."/>
            <person name="Yamada K."/>
            <person name="Fujii Y."/>
            <person name="Ozaki K."/>
            <person name="Hirao M."/>
            <person name="Ohmori Y."/>
            <person name="Kawabata A."/>
            <person name="Hikiji T."/>
            <person name="Kobatake N."/>
            <person name="Inagaki H."/>
            <person name="Ikema Y."/>
            <person name="Okamoto S."/>
            <person name="Okitani R."/>
            <person name="Kawakami T."/>
            <person name="Noguchi S."/>
            <person name="Itoh T."/>
            <person name="Shigeta K."/>
            <person name="Senba T."/>
            <person name="Matsumura K."/>
            <person name="Nakajima Y."/>
            <person name="Mizuno T."/>
            <person name="Morinaga M."/>
            <person name="Sasaki M."/>
            <person name="Togashi T."/>
            <person name="Oyama M."/>
            <person name="Hata H."/>
            <person name="Watanabe M."/>
            <person name="Komatsu T."/>
            <person name="Mizushima-Sugano J."/>
            <person name="Satoh T."/>
            <person name="Shirai Y."/>
            <person name="Takahashi Y."/>
            <person name="Nakagawa K."/>
            <person name="Okumura K."/>
            <person name="Nagase T."/>
            <person name="Nomura N."/>
            <person name="Kikuchi H."/>
            <person name="Masuho Y."/>
            <person name="Yamashita R."/>
            <person name="Nakai K."/>
            <person name="Yada T."/>
            <person name="Nakamura Y."/>
            <person name="Ohara O."/>
            <person name="Isogai T."/>
            <person name="Sugano S."/>
        </authorList>
    </citation>
    <scope>NUCLEOTIDE SEQUENCE</scope>
    <source>
        <tissue evidence="1">Placenta</tissue>
    </source>
</reference>
<dbReference type="PeptideAtlas" id="Q9H8K0"/>
<dbReference type="EMBL" id="AK023582">
    <property type="protein sequence ID" value="BAB14616.1"/>
    <property type="molecule type" value="mRNA"/>
</dbReference>
<name>Q9H8K0_HUMAN</name>
<protein>
    <submittedName>
        <fullName evidence="1">cDNA FLJ13520 fis, clone PLACE1005828</fullName>
    </submittedName>
</protein>
<proteinExistence type="evidence at transcript level"/>
<evidence type="ECO:0000313" key="1">
    <source>
        <dbReference type="EMBL" id="BAB14616.1"/>
    </source>
</evidence>